<evidence type="ECO:0000256" key="2">
    <source>
        <dbReference type="ARBA" id="ARBA00022525"/>
    </source>
</evidence>
<dbReference type="EnsemblMetazoa" id="XM_017121406.2">
    <property type="protein sequence ID" value="XP_016976895.1"/>
    <property type="gene ID" value="LOC108042915"/>
</dbReference>
<dbReference type="Proteomes" id="UP001652680">
    <property type="component" value="Unassembled WGS sequence"/>
</dbReference>
<comment type="subcellular location">
    <subcellularLocation>
        <location evidence="1">Secreted</location>
    </subcellularLocation>
</comment>
<evidence type="ECO:0000313" key="7">
    <source>
        <dbReference type="RefSeq" id="XP_016976895.1"/>
    </source>
</evidence>
<accession>A0A6P4EFH0</accession>
<dbReference type="GeneID" id="108042915"/>
<reference evidence="7" key="2">
    <citation type="submission" date="2025-04" db="UniProtKB">
        <authorList>
            <consortium name="RefSeq"/>
        </authorList>
    </citation>
    <scope>IDENTIFICATION</scope>
</reference>
<name>A0A6P4EFH0_DRORH</name>
<dbReference type="PANTHER" id="PTHR22918">
    <property type="entry name" value="SEMINAL PLASMA PROTEIN"/>
    <property type="match status" value="1"/>
</dbReference>
<dbReference type="PANTHER" id="PTHR22918:SF6">
    <property type="entry name" value="EG:8D8.1 PROTEIN-RELATED"/>
    <property type="match status" value="1"/>
</dbReference>
<evidence type="ECO:0000313" key="6">
    <source>
        <dbReference type="Proteomes" id="UP001652680"/>
    </source>
</evidence>
<keyword evidence="2" id="KW-0964">Secreted</keyword>
<dbReference type="CTD" id="45973"/>
<sequence length="2124" mass="239241">MLLLHLLLWPALIASVPSPPSASLKAEVAKLRGELEKALEEGDEATPAVVVAPGWTQQAGHPPPGNASKVVVNDSTLGSAAIIRQEIQQAVASQGQSPEILQLETLLRARGSTKGNPAQVANPRQELLGAAGQDGQLAANVVESRLATQNIDLEQLQRLELSKRRTRDMIILGRIEELLNFSLPADVDRWLTLQANGSVYLVGQQTDCFLVLTGEFIPLTTYVHPSPVTALLGLDRWNNRKHVQEGLVVIASQDQLIWLRLEPRSGLTAFWHWTLGLTSTKISAFSLERRDFLALVRNHTLSIYAYDLEAEEFWIAQRLQLPETISDLAILDTGRELLLAVGQWDEVLIYAWNSKGEPLQLRQRVQAPEVTAMTAFQMGGRSYLALGGILPQILVYMQGKLVPRTILGQNFGFVEHFLPVPVRSYRDDLLLLVQHRVDFDPHSLLVLEVLVWNGDAFEAGLPPPCGATNTYGADCMLDQEQGVGIVGAALLRQLDQPPLVLVPRKQAPSSIFHLKAQLLVRNSETQDLQEIRQFMQDWLHTQEELIQLVGELFMEEDQDSVPYEAVFTPLVVSEGGTIEELFVNETRWTGADAALNMWELLEQIGLLDEELSSKRSKRHPEALFNYHYEQLEVEAIESVELILERLNNAPFYIQNASLEFPLGTLNVQQLEVLKSPREEVVSVEGIESHAALQLAGDLNCIFINGMEWDKLLPELVWRHQPLKLFQLNVEGPVIYEDALHVSSLNDLSFPADFLWSQQNETSVVQAPKEFTQTLSTNAVDTSGTINAVNPQDIVTLSDSQDWMGRVTFSHLEVSEELELSGSTKGRQFGEAPLNPTLLESRKIFADCHFDQLFVRGPVRLLGKLDNDSFDSLFDDLVQRSPDFGNELLIAGGKRVDQLLLPVDAHVADSQLSGIPLNDFVTRHTQQTLRNLTQLGGYVYFHQLELGKGSSYDGVRLQELLSNSVRLDGTSPLISLLTRLRFVGYPPELTRLLVDRRLNQLPLSSGYQLLHEPIHLNTANFNRLEAEQAQVNRDVTGRGLVNGQNLSNILHKQPRTWSGEVHIQELILPQGVQANQLQGIKANLLLGFLQQLDELPLLILQGRLQVERIAVSGFVQVAEALNTRDLNEIQRQVVWLDRPNELRTRWILREPPQFQRNLHILGSFNERLLPELLEDIVLRSEGQEVLIKGTKSFLAPVHLEELHLAALNGIPFEHLANKVNPLNLTGYVRLQGRLFVEDLTLNGQLNEDTDSPFQIEKLLRWDPILQTFIQRRLVEVPPKELEHLVVRGHLGNRSREPLHELFDQLVFKQQPGIHLHDHKTFTGRVRIEDGAYINIFNRLDLQQLLGQLVFTDSKEEVDLETPVRFAAAVKMAHLQAERLMLSGELLDGCNVSQWLRDTARVDHDFKPRKLAFSQGSLDGNSLNLEELNHVDMSQVVTRHTEQHLNDPISAQDLFLDGKLVVWGRVNNRNLSEEYANTLMQINPHMKQRVQSPLFMSGINVSGSLKVTSLVKGLNLSDVAILGPDPVRLQSPLYLATLKAPFLRANQNLNGFAFRDWYDRSLWAQGREQQEITGNWRVKKLRVKQPDGLRPRRQSAQESYRELCEELTRILLPYQVQKLRKSFSLKQEKDHGDVRRVFSLEAPGGISYLLINEHGCWTRIHRWNGSSFDRSGAFQSGPVDEVAALRVGNKSSSQEFAFMTSYEMPEDEHEASWGCSELKPNLLSWQIDNQTKDTKQTYIPGNTLRNLKEQHEKLNSRPLAIPSYQQGIKNLNRPTIESQMGSKWQEEKQKLDPSDLARIRRRLLDTLEFRLQAEVNITQLSIPESDLFDEHLVEDFLALMRQLHSLRNRLATDSLPLPDTPARVLAARSAELIWPVLQELRGISSENGTGFQERALEQTLLDVLALANDGNGSGDDEKLHAVIQRLRRLKDELYEQDESPEEPAASSSHKEEQSLPLPNASWRPVKTLRLHVGPTNRALLLYARLTVLTPSDGPPPTTPSTAPAANIQLHHANGSLFQSLAAERGAGHLTTLRVRDETLLAFVEGCCWIRVLLYRGVQGFVDFSRFRAPHTDGGNQDGEVLQLLFLRLPLPRAPGATYSLALVQARGVTFYELVIVGLLEPWLKCT</sequence>
<feature type="chain" id="PRO_5027552408" evidence="4">
    <location>
        <begin position="16"/>
        <end position="2124"/>
    </location>
</feature>
<proteinExistence type="predicted"/>
<dbReference type="GO" id="GO:0005576">
    <property type="term" value="C:extracellular region"/>
    <property type="evidence" value="ECO:0007669"/>
    <property type="project" value="UniProtKB-SubCell"/>
</dbReference>
<keyword evidence="6" id="KW-1185">Reference proteome</keyword>
<organism evidence="7">
    <name type="scientific">Drosophila rhopaloa</name>
    <name type="common">Fruit fly</name>
    <dbReference type="NCBI Taxonomy" id="1041015"/>
    <lineage>
        <taxon>Eukaryota</taxon>
        <taxon>Metazoa</taxon>
        <taxon>Ecdysozoa</taxon>
        <taxon>Arthropoda</taxon>
        <taxon>Hexapoda</taxon>
        <taxon>Insecta</taxon>
        <taxon>Pterygota</taxon>
        <taxon>Neoptera</taxon>
        <taxon>Endopterygota</taxon>
        <taxon>Diptera</taxon>
        <taxon>Brachycera</taxon>
        <taxon>Muscomorpha</taxon>
        <taxon>Ephydroidea</taxon>
        <taxon>Drosophilidae</taxon>
        <taxon>Drosophila</taxon>
        <taxon>Sophophora</taxon>
    </lineage>
</organism>
<reference evidence="6" key="1">
    <citation type="journal article" date="2021" name="Elife">
        <title>Highly contiguous assemblies of 101 drosophilid genomes.</title>
        <authorList>
            <person name="Kim B.Y."/>
            <person name="Wang J.R."/>
            <person name="Miller D.E."/>
            <person name="Barmina O."/>
            <person name="Delaney E."/>
            <person name="Thompson A."/>
            <person name="Comeault A.A."/>
            <person name="Peede D."/>
            <person name="D'Agostino E.R."/>
            <person name="Pelaez J."/>
            <person name="Aguilar J.M."/>
            <person name="Haji D."/>
            <person name="Matsunaga T."/>
            <person name="Armstrong E.E."/>
            <person name="Zych M."/>
            <person name="Ogawa Y."/>
            <person name="Stamenkovic-Radak M."/>
            <person name="Jelic M."/>
            <person name="Veselinovic M.S."/>
            <person name="Tanaskovic M."/>
            <person name="Eric P."/>
            <person name="Gao J.J."/>
            <person name="Katoh T.K."/>
            <person name="Toda M.J."/>
            <person name="Watabe H."/>
            <person name="Watada M."/>
            <person name="Davis J.S."/>
            <person name="Moyle L.C."/>
            <person name="Manoli G."/>
            <person name="Bertolini E."/>
            <person name="Kostal V."/>
            <person name="Hawley R.S."/>
            <person name="Takahashi A."/>
            <person name="Jones C.D."/>
            <person name="Price D.K."/>
            <person name="Whiteman N."/>
            <person name="Kopp A."/>
            <person name="Matute D.R."/>
            <person name="Petrov D.A."/>
        </authorList>
    </citation>
    <scope>NUCLEOTIDE SEQUENCE [LARGE SCALE GENOMIC DNA]</scope>
</reference>
<feature type="region of interest" description="Disordered" evidence="3">
    <location>
        <begin position="1933"/>
        <end position="1956"/>
    </location>
</feature>
<evidence type="ECO:0000256" key="3">
    <source>
        <dbReference type="SAM" id="MobiDB-lite"/>
    </source>
</evidence>
<dbReference type="InterPro" id="IPR051666">
    <property type="entry name" value="SP_Capacitation_Regulator"/>
</dbReference>
<evidence type="ECO:0000256" key="1">
    <source>
        <dbReference type="ARBA" id="ARBA00004613"/>
    </source>
</evidence>
<dbReference type="RefSeq" id="XP_016976895.1">
    <property type="nucleotide sequence ID" value="XM_017121406.1"/>
</dbReference>
<evidence type="ECO:0000313" key="5">
    <source>
        <dbReference type="EnsemblMetazoa" id="XP_016976895.1"/>
    </source>
</evidence>
<dbReference type="OrthoDB" id="6022258at2759"/>
<feature type="signal peptide" evidence="4">
    <location>
        <begin position="1"/>
        <end position="15"/>
    </location>
</feature>
<gene>
    <name evidence="7" type="primary">LOC108042915</name>
    <name evidence="5" type="synonym">108042915</name>
</gene>
<reference evidence="5" key="3">
    <citation type="submission" date="2025-05" db="UniProtKB">
        <authorList>
            <consortium name="EnsemblMetazoa"/>
        </authorList>
    </citation>
    <scope>IDENTIFICATION</scope>
</reference>
<dbReference type="GO" id="GO:0008201">
    <property type="term" value="F:heparin binding"/>
    <property type="evidence" value="ECO:0007669"/>
    <property type="project" value="TreeGrafter"/>
</dbReference>
<keyword evidence="4" id="KW-0732">Signal</keyword>
<evidence type="ECO:0000256" key="4">
    <source>
        <dbReference type="SAM" id="SignalP"/>
    </source>
</evidence>
<protein>
    <submittedName>
        <fullName evidence="7">Uncharacterized protein LOC108042915 isoform X1</fullName>
    </submittedName>
</protein>
<dbReference type="GO" id="GO:0009986">
    <property type="term" value="C:cell surface"/>
    <property type="evidence" value="ECO:0007669"/>
    <property type="project" value="TreeGrafter"/>
</dbReference>